<evidence type="ECO:0000256" key="15">
    <source>
        <dbReference type="PIRNR" id="PIRNR038074"/>
    </source>
</evidence>
<dbReference type="CDD" id="cd16451">
    <property type="entry name" value="mRING_PEX12"/>
    <property type="match status" value="1"/>
</dbReference>
<dbReference type="InterPro" id="IPR006845">
    <property type="entry name" value="Pex_N"/>
</dbReference>
<keyword evidence="6 16" id="KW-0812">Transmembrane</keyword>
<evidence type="ECO:0000256" key="1">
    <source>
        <dbReference type="ARBA" id="ARBA00004585"/>
    </source>
</evidence>
<dbReference type="PANTHER" id="PTHR12888:SF0">
    <property type="entry name" value="PEROXISOME ASSEMBLY PROTEIN 12"/>
    <property type="match status" value="1"/>
</dbReference>
<comment type="function">
    <text evidence="15">Component of a retrotranslocation channel required for peroxisome organization by mediating export of the PEX5 receptor from peroxisomes to the cytosol, thereby promoting PEX5 recycling.</text>
</comment>
<evidence type="ECO:0000256" key="8">
    <source>
        <dbReference type="ARBA" id="ARBA00022771"/>
    </source>
</evidence>
<evidence type="ECO:0000256" key="5">
    <source>
        <dbReference type="ARBA" id="ARBA00022448"/>
    </source>
</evidence>
<keyword evidence="11 16" id="KW-1133">Transmembrane helix</keyword>
<sequence length="347" mass="39758">MAEHGAHLTSTVENDQRPNIFEVLAQQSLMSTVRPAFKHALRVFTEKYPQQLGKLYQYYDEIYLVLDTLIEAYYLKKYGGSFAENFYEMKRVPSGQPEAASLTVKLRLRSLLCLTLLPYVFQKLESFFEELKYKHGNTSSKLAFLKKNLTVKQRLVYFYLSIYPYVHTTWEALSLIYMLAYMLQRSRWHHPSMHLSGTELSRLDSDDMPGSTFKSQIPWSQLSFPGKLAQLTTWLTNSTALCLSTSLSVGIFFLQFLEWWYESDSSAPSLTALPVPSPPKTTNLHGVRPNVCPLCMQIRTNSTALSVSGYVFCFPCIMSHIGQKHCCPVTGYPANEDHLIKLYEDDT</sequence>
<evidence type="ECO:0000259" key="17">
    <source>
        <dbReference type="Pfam" id="PF04757"/>
    </source>
</evidence>
<dbReference type="GO" id="GO:0006513">
    <property type="term" value="P:protein monoubiquitination"/>
    <property type="evidence" value="ECO:0007669"/>
    <property type="project" value="TreeGrafter"/>
</dbReference>
<evidence type="ECO:0000256" key="9">
    <source>
        <dbReference type="ARBA" id="ARBA00022833"/>
    </source>
</evidence>
<dbReference type="GO" id="GO:0008270">
    <property type="term" value="F:zinc ion binding"/>
    <property type="evidence" value="ECO:0007669"/>
    <property type="project" value="UniProtKB-KW"/>
</dbReference>
<dbReference type="AlphaFoldDB" id="A0A9W2YHP9"/>
<proteinExistence type="inferred from homology"/>
<dbReference type="GO" id="GO:0004842">
    <property type="term" value="F:ubiquitin-protein transferase activity"/>
    <property type="evidence" value="ECO:0007669"/>
    <property type="project" value="TreeGrafter"/>
</dbReference>
<dbReference type="Proteomes" id="UP001165740">
    <property type="component" value="Chromosome 12"/>
</dbReference>
<evidence type="ECO:0000256" key="14">
    <source>
        <dbReference type="ARBA" id="ARBA00029692"/>
    </source>
</evidence>
<reference evidence="19" key="1">
    <citation type="submission" date="2025-08" db="UniProtKB">
        <authorList>
            <consortium name="RefSeq"/>
        </authorList>
    </citation>
    <scope>IDENTIFICATION</scope>
</reference>
<evidence type="ECO:0000256" key="7">
    <source>
        <dbReference type="ARBA" id="ARBA00022723"/>
    </source>
</evidence>
<dbReference type="InterPro" id="IPR017375">
    <property type="entry name" value="PEX12"/>
</dbReference>
<dbReference type="RefSeq" id="XP_055862225.1">
    <property type="nucleotide sequence ID" value="XM_056006250.1"/>
</dbReference>
<evidence type="ECO:0000256" key="4">
    <source>
        <dbReference type="ARBA" id="ARBA00018980"/>
    </source>
</evidence>
<organism evidence="18 19">
    <name type="scientific">Biomphalaria glabrata</name>
    <name type="common">Bloodfluke planorb</name>
    <name type="synonym">Freshwater snail</name>
    <dbReference type="NCBI Taxonomy" id="6526"/>
    <lineage>
        <taxon>Eukaryota</taxon>
        <taxon>Metazoa</taxon>
        <taxon>Spiralia</taxon>
        <taxon>Lophotrochozoa</taxon>
        <taxon>Mollusca</taxon>
        <taxon>Gastropoda</taxon>
        <taxon>Heterobranchia</taxon>
        <taxon>Euthyneura</taxon>
        <taxon>Panpulmonata</taxon>
        <taxon>Hygrophila</taxon>
        <taxon>Lymnaeoidea</taxon>
        <taxon>Planorbidae</taxon>
        <taxon>Biomphalaria</taxon>
    </lineage>
</organism>
<comment type="similarity">
    <text evidence="3 15">Belongs to the pex2/pex10/pex12 family.</text>
</comment>
<dbReference type="GeneID" id="106067393"/>
<dbReference type="SUPFAM" id="SSF57850">
    <property type="entry name" value="RING/U-box"/>
    <property type="match status" value="1"/>
</dbReference>
<keyword evidence="10" id="KW-0653">Protein transport</keyword>
<evidence type="ECO:0000256" key="6">
    <source>
        <dbReference type="ARBA" id="ARBA00022692"/>
    </source>
</evidence>
<feature type="domain" description="Pex N-terminal" evidence="17">
    <location>
        <begin position="26"/>
        <end position="263"/>
    </location>
</feature>
<keyword evidence="8" id="KW-0863">Zinc-finger</keyword>
<dbReference type="Gene3D" id="3.30.40.10">
    <property type="entry name" value="Zinc/RING finger domain, C3HC4 (zinc finger)"/>
    <property type="match status" value="1"/>
</dbReference>
<evidence type="ECO:0000256" key="3">
    <source>
        <dbReference type="ARBA" id="ARBA00008704"/>
    </source>
</evidence>
<dbReference type="GO" id="GO:1990429">
    <property type="term" value="C:peroxisomal importomer complex"/>
    <property type="evidence" value="ECO:0007669"/>
    <property type="project" value="TreeGrafter"/>
</dbReference>
<dbReference type="GO" id="GO:0016558">
    <property type="term" value="P:protein import into peroxisome matrix"/>
    <property type="evidence" value="ECO:0007669"/>
    <property type="project" value="UniProtKB-UniRule"/>
</dbReference>
<evidence type="ECO:0000256" key="16">
    <source>
        <dbReference type="SAM" id="Phobius"/>
    </source>
</evidence>
<comment type="subcellular location">
    <subcellularLocation>
        <location evidence="1">Peroxisome membrane</location>
        <topology evidence="1">Multi-pass membrane protein</topology>
    </subcellularLocation>
</comment>
<evidence type="ECO:0000313" key="19">
    <source>
        <dbReference type="RefSeq" id="XP_055862225.1"/>
    </source>
</evidence>
<protein>
    <recommendedName>
        <fullName evidence="4 15">Peroxisome assembly protein 12</fullName>
    </recommendedName>
    <alternativeName>
        <fullName evidence="14 15">Peroxin-12</fullName>
    </alternativeName>
</protein>
<gene>
    <name evidence="19" type="primary">LOC106067393</name>
</gene>
<evidence type="ECO:0000256" key="12">
    <source>
        <dbReference type="ARBA" id="ARBA00023136"/>
    </source>
</evidence>
<evidence type="ECO:0000313" key="18">
    <source>
        <dbReference type="Proteomes" id="UP001165740"/>
    </source>
</evidence>
<dbReference type="PANTHER" id="PTHR12888">
    <property type="entry name" value="PEROXISOME ASSEMBLY PROTEIN 12 PEROXIN-12"/>
    <property type="match status" value="1"/>
</dbReference>
<keyword evidence="9" id="KW-0862">Zinc</keyword>
<feature type="transmembrane region" description="Helical" evidence="16">
    <location>
        <begin position="156"/>
        <end position="183"/>
    </location>
</feature>
<dbReference type="OMA" id="QHYLARC"/>
<accession>A0A9W2YHP9</accession>
<evidence type="ECO:0000256" key="13">
    <source>
        <dbReference type="ARBA" id="ARBA00023140"/>
    </source>
</evidence>
<dbReference type="PIRSF" id="PIRSF038074">
    <property type="entry name" value="Peroxisome_assembly_p12"/>
    <property type="match status" value="1"/>
</dbReference>
<dbReference type="InterPro" id="IPR013083">
    <property type="entry name" value="Znf_RING/FYVE/PHD"/>
</dbReference>
<name>A0A9W2YHP9_BIOGL</name>
<comment type="pathway">
    <text evidence="2">Protein modification; protein ubiquitination.</text>
</comment>
<dbReference type="OrthoDB" id="107372at2759"/>
<dbReference type="GO" id="GO:0005778">
    <property type="term" value="C:peroxisomal membrane"/>
    <property type="evidence" value="ECO:0007669"/>
    <property type="project" value="UniProtKB-SubCell"/>
</dbReference>
<dbReference type="Pfam" id="PF04757">
    <property type="entry name" value="Pex2_Pex12"/>
    <property type="match status" value="1"/>
</dbReference>
<keyword evidence="5" id="KW-0813">Transport</keyword>
<keyword evidence="18" id="KW-1185">Reference proteome</keyword>
<keyword evidence="12 15" id="KW-0472">Membrane</keyword>
<keyword evidence="7" id="KW-0479">Metal-binding</keyword>
<evidence type="ECO:0000256" key="11">
    <source>
        <dbReference type="ARBA" id="ARBA00022989"/>
    </source>
</evidence>
<evidence type="ECO:0000256" key="10">
    <source>
        <dbReference type="ARBA" id="ARBA00022927"/>
    </source>
</evidence>
<evidence type="ECO:0000256" key="2">
    <source>
        <dbReference type="ARBA" id="ARBA00004906"/>
    </source>
</evidence>
<keyword evidence="13 15" id="KW-0576">Peroxisome</keyword>